<dbReference type="SUPFAM" id="SSF52540">
    <property type="entry name" value="P-loop containing nucleoside triphosphate hydrolases"/>
    <property type="match status" value="1"/>
</dbReference>
<dbReference type="InterPro" id="IPR011545">
    <property type="entry name" value="DEAD/DEAH_box_helicase_dom"/>
</dbReference>
<dbReference type="Pfam" id="PF00270">
    <property type="entry name" value="DEAD"/>
    <property type="match status" value="1"/>
</dbReference>
<dbReference type="GO" id="GO:0004386">
    <property type="term" value="F:helicase activity"/>
    <property type="evidence" value="ECO:0007669"/>
    <property type="project" value="UniProtKB-KW"/>
</dbReference>
<keyword evidence="2" id="KW-0347">Helicase</keyword>
<proteinExistence type="predicted"/>
<keyword evidence="2" id="KW-0378">Hydrolase</keyword>
<name>A0ABY5V9K1_9BACT</name>
<dbReference type="RefSeq" id="WP_019149919.1">
    <property type="nucleotide sequence ID" value="NZ_CP102252.1"/>
</dbReference>
<protein>
    <submittedName>
        <fullName evidence="2">DEAD/DEAH box helicase family protein</fullName>
    </submittedName>
</protein>
<reference evidence="2" key="1">
    <citation type="journal article" date="2022" name="Cell">
        <title>Design, construction, and in vivo augmentation of a complex gut microbiome.</title>
        <authorList>
            <person name="Cheng A.G."/>
            <person name="Ho P.Y."/>
            <person name="Aranda-Diaz A."/>
            <person name="Jain S."/>
            <person name="Yu F.B."/>
            <person name="Meng X."/>
            <person name="Wang M."/>
            <person name="Iakiviak M."/>
            <person name="Nagashima K."/>
            <person name="Zhao A."/>
            <person name="Murugkar P."/>
            <person name="Patil A."/>
            <person name="Atabakhsh K."/>
            <person name="Weakley A."/>
            <person name="Yan J."/>
            <person name="Brumbaugh A.R."/>
            <person name="Higginbottom S."/>
            <person name="Dimas A."/>
            <person name="Shiver A.L."/>
            <person name="Deutschbauer A."/>
            <person name="Neff N."/>
            <person name="Sonnenburg J.L."/>
            <person name="Huang K.C."/>
            <person name="Fischbach M.A."/>
        </authorList>
    </citation>
    <scope>NUCLEOTIDE SEQUENCE</scope>
    <source>
        <strain evidence="2">JC50</strain>
    </source>
</reference>
<accession>A0ABY5V9K1</accession>
<keyword evidence="2" id="KW-0547">Nucleotide-binding</keyword>
<evidence type="ECO:0000259" key="1">
    <source>
        <dbReference type="Pfam" id="PF00270"/>
    </source>
</evidence>
<gene>
    <name evidence="2" type="ORF">NQ519_01060</name>
</gene>
<keyword evidence="2" id="KW-0067">ATP-binding</keyword>
<dbReference type="InterPro" id="IPR027417">
    <property type="entry name" value="P-loop_NTPase"/>
</dbReference>
<dbReference type="Proteomes" id="UP001058267">
    <property type="component" value="Chromosome"/>
</dbReference>
<keyword evidence="3" id="KW-1185">Reference proteome</keyword>
<dbReference type="EMBL" id="CP102252">
    <property type="protein sequence ID" value="UWN65452.1"/>
    <property type="molecule type" value="Genomic_DNA"/>
</dbReference>
<organism evidence="2 3">
    <name type="scientific">Alistipes senegalensis JC50</name>
    <dbReference type="NCBI Taxonomy" id="1033732"/>
    <lineage>
        <taxon>Bacteria</taxon>
        <taxon>Pseudomonadati</taxon>
        <taxon>Bacteroidota</taxon>
        <taxon>Bacteroidia</taxon>
        <taxon>Bacteroidales</taxon>
        <taxon>Rikenellaceae</taxon>
        <taxon>Alistipes</taxon>
    </lineage>
</organism>
<evidence type="ECO:0000313" key="3">
    <source>
        <dbReference type="Proteomes" id="UP001058267"/>
    </source>
</evidence>
<sequence>MIDLEDMDDIAAEVADIMGNGNLDLSNLNFSVLQEFPDEVEINVPAVKEEEKTILVATPQLSAPTVTTKQSVPNTYKDLHDSADGWISLSAEDKEALMDQEINQLSDLPLEIGFPGNVDEIMNALEQGTPVPIPVGSDSVQLKLSFYMDKMPHGIVDKQLAGIGATSLEIDSKRNSIIVFPTKILAYNKWQRNKTKLLYVGGKINDERDTTSIKEIQDYLSDDKVVYKKFLVVADSLYKLLQIIEKERYKDYFLMIDEVDMIQSESNYRPRLESLIDHYFEFPPKNRCLVTATMREFSNPRLQQECRFNISWKDAPKRKIQLYYTDNLDALTAQQIQSIDKAEKIVVAFNSIRHCKNIIKLLSEETRKECTIMCSDSSQDEAGDYYGELSSGNKLPNRINFITSCYFAGVDIKDCYHLITVSNAQQNYQMLSLDKMTQIYGRCRITGGILSDIIIFNSREKWNTDTAKDYQSSLLKQASAILRLQQIATELGESDQDLQVLFELVKSGIREKGVINIPKEEAVRLTRRNIFKKDVTAYMNIDYLVERQKLGNTIYDSYNHLEFALKKLGHNVEFQYKYGSIPISEEQKKIETASKDELHAFIDAQLSEMIEDLREITKSRHLTGGEKQELQSKKGCSTFVYRFYQLQEYADADTLISHLWEIRHSDKRAYKNLQNAAVFWALDDKHPFKRDLLRVFKIGRKYKASEIHELMAPLVKYHLHKTIKQRAAVSLLKALFLIERPKTYLIKGKNPARFKKHGSLRIAKTEENLLKYFML</sequence>
<feature type="domain" description="DEAD/DEAH-box helicase" evidence="1">
    <location>
        <begin position="170"/>
        <end position="295"/>
    </location>
</feature>
<dbReference type="Gene3D" id="3.40.50.300">
    <property type="entry name" value="P-loop containing nucleotide triphosphate hydrolases"/>
    <property type="match status" value="1"/>
</dbReference>
<evidence type="ECO:0000313" key="2">
    <source>
        <dbReference type="EMBL" id="UWN65452.1"/>
    </source>
</evidence>